<evidence type="ECO:0000313" key="3">
    <source>
        <dbReference type="Proteomes" id="UP000245207"/>
    </source>
</evidence>
<evidence type="ECO:0000313" key="2">
    <source>
        <dbReference type="EMBL" id="PWA34794.1"/>
    </source>
</evidence>
<evidence type="ECO:0000256" key="1">
    <source>
        <dbReference type="SAM" id="MobiDB-lite"/>
    </source>
</evidence>
<proteinExistence type="predicted"/>
<comment type="caution">
    <text evidence="2">The sequence shown here is derived from an EMBL/GenBank/DDBJ whole genome shotgun (WGS) entry which is preliminary data.</text>
</comment>
<gene>
    <name evidence="2" type="ORF">CTI12_AA615760</name>
</gene>
<name>A0A2U1KDE1_ARTAN</name>
<feature type="region of interest" description="Disordered" evidence="1">
    <location>
        <begin position="71"/>
        <end position="92"/>
    </location>
</feature>
<dbReference type="EMBL" id="PKPP01021548">
    <property type="protein sequence ID" value="PWA34794.1"/>
    <property type="molecule type" value="Genomic_DNA"/>
</dbReference>
<keyword evidence="3" id="KW-1185">Reference proteome</keyword>
<dbReference type="Proteomes" id="UP000245207">
    <property type="component" value="Unassembled WGS sequence"/>
</dbReference>
<accession>A0A2U1KDE1</accession>
<organism evidence="2 3">
    <name type="scientific">Artemisia annua</name>
    <name type="common">Sweet wormwood</name>
    <dbReference type="NCBI Taxonomy" id="35608"/>
    <lineage>
        <taxon>Eukaryota</taxon>
        <taxon>Viridiplantae</taxon>
        <taxon>Streptophyta</taxon>
        <taxon>Embryophyta</taxon>
        <taxon>Tracheophyta</taxon>
        <taxon>Spermatophyta</taxon>
        <taxon>Magnoliopsida</taxon>
        <taxon>eudicotyledons</taxon>
        <taxon>Gunneridae</taxon>
        <taxon>Pentapetalae</taxon>
        <taxon>asterids</taxon>
        <taxon>campanulids</taxon>
        <taxon>Asterales</taxon>
        <taxon>Asteraceae</taxon>
        <taxon>Asteroideae</taxon>
        <taxon>Anthemideae</taxon>
        <taxon>Artemisiinae</taxon>
        <taxon>Artemisia</taxon>
    </lineage>
</organism>
<feature type="compositionally biased region" description="Polar residues" evidence="1">
    <location>
        <begin position="71"/>
        <end position="82"/>
    </location>
</feature>
<protein>
    <submittedName>
        <fullName evidence="2">Uncharacterized protein</fullName>
    </submittedName>
</protein>
<feature type="compositionally biased region" description="Gly residues" evidence="1">
    <location>
        <begin position="83"/>
        <end position="92"/>
    </location>
</feature>
<dbReference type="AlphaFoldDB" id="A0A2U1KDE1"/>
<feature type="region of interest" description="Disordered" evidence="1">
    <location>
        <begin position="1"/>
        <end position="33"/>
    </location>
</feature>
<sequence length="92" mass="9152">MEKGFLNNTSASKLKTSVGMPTTGGSNKQPESVSVSFPIQSADVASGGAVGISLSGSDIGVHSNSVDSLPKANTTNLKLNMNGSGGTNIIGQ</sequence>
<reference evidence="2 3" key="1">
    <citation type="journal article" date="2018" name="Mol. Plant">
        <title>The genome of Artemisia annua provides insight into the evolution of Asteraceae family and artemisinin biosynthesis.</title>
        <authorList>
            <person name="Shen Q."/>
            <person name="Zhang L."/>
            <person name="Liao Z."/>
            <person name="Wang S."/>
            <person name="Yan T."/>
            <person name="Shi P."/>
            <person name="Liu M."/>
            <person name="Fu X."/>
            <person name="Pan Q."/>
            <person name="Wang Y."/>
            <person name="Lv Z."/>
            <person name="Lu X."/>
            <person name="Zhang F."/>
            <person name="Jiang W."/>
            <person name="Ma Y."/>
            <person name="Chen M."/>
            <person name="Hao X."/>
            <person name="Li L."/>
            <person name="Tang Y."/>
            <person name="Lv G."/>
            <person name="Zhou Y."/>
            <person name="Sun X."/>
            <person name="Brodelius P.E."/>
            <person name="Rose J.K.C."/>
            <person name="Tang K."/>
        </authorList>
    </citation>
    <scope>NUCLEOTIDE SEQUENCE [LARGE SCALE GENOMIC DNA]</scope>
    <source>
        <strain evidence="3">cv. Huhao1</strain>
        <tissue evidence="2">Leaf</tissue>
    </source>
</reference>